<sequence length="95" mass="9371">MNGSKNGNGSSTPADPGSSLVGSATTPMTASGKGLLETFKSLPVGDQEQLLSALSQILRGQVSGAAVEAGNVTSAPDELGADVPVARSDLTDKEG</sequence>
<name>A0ABU8TM24_9HYPH</name>
<organism evidence="2 3">
    <name type="scientific">Roseibium algae</name>
    <dbReference type="NCBI Taxonomy" id="3123038"/>
    <lineage>
        <taxon>Bacteria</taxon>
        <taxon>Pseudomonadati</taxon>
        <taxon>Pseudomonadota</taxon>
        <taxon>Alphaproteobacteria</taxon>
        <taxon>Hyphomicrobiales</taxon>
        <taxon>Stappiaceae</taxon>
        <taxon>Roseibium</taxon>
    </lineage>
</organism>
<dbReference type="EMBL" id="JBAKIA010000006">
    <property type="protein sequence ID" value="MEJ8474766.1"/>
    <property type="molecule type" value="Genomic_DNA"/>
</dbReference>
<feature type="compositionally biased region" description="Polar residues" evidence="1">
    <location>
        <begin position="1"/>
        <end position="13"/>
    </location>
</feature>
<evidence type="ECO:0000256" key="1">
    <source>
        <dbReference type="SAM" id="MobiDB-lite"/>
    </source>
</evidence>
<keyword evidence="3" id="KW-1185">Reference proteome</keyword>
<protein>
    <recommendedName>
        <fullName evidence="4">Basal-body rod modification protein FlgD</fullName>
    </recommendedName>
</protein>
<feature type="compositionally biased region" description="Polar residues" evidence="1">
    <location>
        <begin position="20"/>
        <end position="29"/>
    </location>
</feature>
<gene>
    <name evidence="2" type="ORF">V6575_11780</name>
</gene>
<reference evidence="2 3" key="1">
    <citation type="submission" date="2024-02" db="EMBL/GenBank/DDBJ databases">
        <title>Roseibium algae sp. nov., isolated from marine alga (Grateloupia sp.), showing potential in myo-inositol conversion.</title>
        <authorList>
            <person name="Wang Y."/>
        </authorList>
    </citation>
    <scope>NUCLEOTIDE SEQUENCE [LARGE SCALE GENOMIC DNA]</scope>
    <source>
        <strain evidence="2 3">H3510</strain>
    </source>
</reference>
<comment type="caution">
    <text evidence="2">The sequence shown here is derived from an EMBL/GenBank/DDBJ whole genome shotgun (WGS) entry which is preliminary data.</text>
</comment>
<evidence type="ECO:0000313" key="3">
    <source>
        <dbReference type="Proteomes" id="UP001385499"/>
    </source>
</evidence>
<accession>A0ABU8TM24</accession>
<evidence type="ECO:0008006" key="4">
    <source>
        <dbReference type="Google" id="ProtNLM"/>
    </source>
</evidence>
<proteinExistence type="predicted"/>
<feature type="region of interest" description="Disordered" evidence="1">
    <location>
        <begin position="73"/>
        <end position="95"/>
    </location>
</feature>
<dbReference type="Proteomes" id="UP001385499">
    <property type="component" value="Unassembled WGS sequence"/>
</dbReference>
<dbReference type="RefSeq" id="WP_340274533.1">
    <property type="nucleotide sequence ID" value="NZ_JBAKIA010000006.1"/>
</dbReference>
<feature type="region of interest" description="Disordered" evidence="1">
    <location>
        <begin position="1"/>
        <end position="31"/>
    </location>
</feature>
<evidence type="ECO:0000313" key="2">
    <source>
        <dbReference type="EMBL" id="MEJ8474766.1"/>
    </source>
</evidence>